<evidence type="ECO:0000313" key="3">
    <source>
        <dbReference type="Proteomes" id="UP000572863"/>
    </source>
</evidence>
<accession>A0ABX2QVF1</accession>
<evidence type="ECO:0008006" key="4">
    <source>
        <dbReference type="Google" id="ProtNLM"/>
    </source>
</evidence>
<keyword evidence="1" id="KW-0472">Membrane</keyword>
<proteinExistence type="predicted"/>
<sequence length="494" mass="57165">MITKDKRYEKTIELAPSDWLFWKDEDFNNWRRQHDFPRIVEFLFDNLPYFTLWLSEQVGLTVEDLLFHGPSRFIKSYEEEAYYIKYDAGVSFFSDIPSREIIKYKFVSKNKIENTSHLKILQKVKFTSYIDWAFSNKDWAFPNKLKDIRDISLCFAPSGVTSKTPDYLDSHSNIQFNIPLFMPSIPWKLLKSKASPKAPPRLELLKLGGAEVEVRNGLIGEKNLEFANIDNLRLIFPIITSFQTIAFSTLRNLKIEGSVHAITFHQCSTNITIVDGNLDSCKFEHGAQQIELNNSKLNRTLIKMRQLKLKLSDTEVLDCRFEYSVPFSFSPKEKRDFHKSAKMIYSHLGYPDQAGEHFLQEKKSERKNMWAVFSSFKRGVKIGTRLYALLGFVRMSIQELYWGYGEKPFNIILSSIGIILTISLLCYFKQDSSTFSDAMKSITFSFQSFTNITITKIKQTSEWLNMLGAVMSFFGLMSVGLLVASLSSKSKDYN</sequence>
<dbReference type="RefSeq" id="WP_177059143.1">
    <property type="nucleotide sequence ID" value="NZ_JACARY010000010.1"/>
</dbReference>
<keyword evidence="1" id="KW-1133">Transmembrane helix</keyword>
<keyword evidence="3" id="KW-1185">Reference proteome</keyword>
<dbReference type="EMBL" id="JACARY010000010">
    <property type="protein sequence ID" value="NWD94353.1"/>
    <property type="molecule type" value="Genomic_DNA"/>
</dbReference>
<gene>
    <name evidence="2" type="ORF">HX871_08015</name>
</gene>
<evidence type="ECO:0000313" key="2">
    <source>
        <dbReference type="EMBL" id="NWD94353.1"/>
    </source>
</evidence>
<feature type="transmembrane region" description="Helical" evidence="1">
    <location>
        <begin position="463"/>
        <end position="486"/>
    </location>
</feature>
<organism evidence="2 3">
    <name type="scientific">Pseudomonas reactans</name>
    <dbReference type="NCBI Taxonomy" id="117680"/>
    <lineage>
        <taxon>Bacteria</taxon>
        <taxon>Pseudomonadati</taxon>
        <taxon>Pseudomonadota</taxon>
        <taxon>Gammaproteobacteria</taxon>
        <taxon>Pseudomonadales</taxon>
        <taxon>Pseudomonadaceae</taxon>
        <taxon>Pseudomonas</taxon>
    </lineage>
</organism>
<reference evidence="2 3" key="1">
    <citation type="submission" date="2020-04" db="EMBL/GenBank/DDBJ databases">
        <title>Molecular characterization of pseudomonads from Agaricus bisporus reveal novel blotch 2 pathogens in Western Europe.</title>
        <authorList>
            <person name="Taparia T."/>
            <person name="Krijger M."/>
            <person name="Haynes E."/>
            <person name="Elpinstone J.G."/>
            <person name="Noble R."/>
            <person name="Van Der Wolf J."/>
        </authorList>
    </citation>
    <scope>NUCLEOTIDE SEQUENCE [LARGE SCALE GENOMIC DNA]</scope>
    <source>
        <strain evidence="2 3">P7774</strain>
    </source>
</reference>
<keyword evidence="1" id="KW-0812">Transmembrane</keyword>
<name>A0ABX2QVF1_9PSED</name>
<protein>
    <recommendedName>
        <fullName evidence="4">Pentapeptide repeat-containing protein</fullName>
    </recommendedName>
</protein>
<feature type="transmembrane region" description="Helical" evidence="1">
    <location>
        <begin position="410"/>
        <end position="428"/>
    </location>
</feature>
<evidence type="ECO:0000256" key="1">
    <source>
        <dbReference type="SAM" id="Phobius"/>
    </source>
</evidence>
<dbReference type="Proteomes" id="UP000572863">
    <property type="component" value="Unassembled WGS sequence"/>
</dbReference>
<comment type="caution">
    <text evidence="2">The sequence shown here is derived from an EMBL/GenBank/DDBJ whole genome shotgun (WGS) entry which is preliminary data.</text>
</comment>